<reference evidence="1 2" key="1">
    <citation type="submission" date="2013-12" db="EMBL/GenBank/DDBJ databases">
        <authorList>
            <person name="Formusa P.A."/>
            <person name="Habash M."/>
            <person name="Lee H."/>
            <person name="Trevors J.T."/>
        </authorList>
    </citation>
    <scope>NUCLEOTIDE SEQUENCE [LARGE SCALE GENOMIC DNA]</scope>
    <source>
        <strain evidence="1 2">PD30</strain>
    </source>
</reference>
<gene>
    <name evidence="1" type="ORF">V466_06900</name>
</gene>
<name>A0A059L6X1_9PSED</name>
<proteinExistence type="predicted"/>
<comment type="caution">
    <text evidence="1">The sequence shown here is derived from an EMBL/GenBank/DDBJ whole genome shotgun (WGS) entry which is preliminary data.</text>
</comment>
<organism evidence="1 2">
    <name type="scientific">Pseudomonas mandelii PD30</name>
    <dbReference type="NCBI Taxonomy" id="1419583"/>
    <lineage>
        <taxon>Bacteria</taxon>
        <taxon>Pseudomonadati</taxon>
        <taxon>Pseudomonadota</taxon>
        <taxon>Gammaproteobacteria</taxon>
        <taxon>Pseudomonadales</taxon>
        <taxon>Pseudomonadaceae</taxon>
        <taxon>Pseudomonas</taxon>
    </lineage>
</organism>
<dbReference type="AlphaFoldDB" id="A0A059L6X1"/>
<sequence>MRLLAAARLTDLKVVTGARIRSLSAAEDGSCDRPMAARVDADKFGASGQLIKALFVVI</sequence>
<evidence type="ECO:0000313" key="2">
    <source>
        <dbReference type="Proteomes" id="UP000026739"/>
    </source>
</evidence>
<protein>
    <submittedName>
        <fullName evidence="1">Uncharacterized protein</fullName>
    </submittedName>
</protein>
<evidence type="ECO:0000313" key="1">
    <source>
        <dbReference type="EMBL" id="KDD70078.1"/>
    </source>
</evidence>
<dbReference type="Proteomes" id="UP000026739">
    <property type="component" value="Unassembled WGS sequence"/>
</dbReference>
<dbReference type="EMBL" id="AZQQ01000064">
    <property type="protein sequence ID" value="KDD70078.1"/>
    <property type="molecule type" value="Genomic_DNA"/>
</dbReference>
<accession>A0A059L6X1</accession>